<accession>A0ABR1ZP28</accession>
<protein>
    <submittedName>
        <fullName evidence="1">Uncharacterized protein</fullName>
    </submittedName>
</protein>
<proteinExistence type="predicted"/>
<keyword evidence="2" id="KW-1185">Reference proteome</keyword>
<dbReference type="Proteomes" id="UP001472677">
    <property type="component" value="Unassembled WGS sequence"/>
</dbReference>
<name>A0ABR1ZP28_9ROSI</name>
<evidence type="ECO:0000313" key="2">
    <source>
        <dbReference type="Proteomes" id="UP001472677"/>
    </source>
</evidence>
<evidence type="ECO:0000313" key="1">
    <source>
        <dbReference type="EMBL" id="KAK8482436.1"/>
    </source>
</evidence>
<comment type="caution">
    <text evidence="1">The sequence shown here is derived from an EMBL/GenBank/DDBJ whole genome shotgun (WGS) entry which is preliminary data.</text>
</comment>
<sequence>MSRDQQPCSTSVVLVVDRLSGRIDKDQLGCVSRNNNVMSDGLAKSGMQGQTRIGVRRDKMEEFMSLPFEEPAQSRRLCNRNLIGKL</sequence>
<gene>
    <name evidence="1" type="ORF">V6N12_002112</name>
</gene>
<dbReference type="EMBL" id="JBBPBM010001720">
    <property type="protein sequence ID" value="KAK8482436.1"/>
    <property type="molecule type" value="Genomic_DNA"/>
</dbReference>
<reference evidence="1 2" key="1">
    <citation type="journal article" date="2024" name="G3 (Bethesda)">
        <title>Genome assembly of Hibiscus sabdariffa L. provides insights into metabolisms of medicinal natural products.</title>
        <authorList>
            <person name="Kim T."/>
        </authorList>
    </citation>
    <scope>NUCLEOTIDE SEQUENCE [LARGE SCALE GENOMIC DNA]</scope>
    <source>
        <strain evidence="1">TK-2024</strain>
        <tissue evidence="1">Old leaves</tissue>
    </source>
</reference>
<organism evidence="1 2">
    <name type="scientific">Hibiscus sabdariffa</name>
    <name type="common">roselle</name>
    <dbReference type="NCBI Taxonomy" id="183260"/>
    <lineage>
        <taxon>Eukaryota</taxon>
        <taxon>Viridiplantae</taxon>
        <taxon>Streptophyta</taxon>
        <taxon>Embryophyta</taxon>
        <taxon>Tracheophyta</taxon>
        <taxon>Spermatophyta</taxon>
        <taxon>Magnoliopsida</taxon>
        <taxon>eudicotyledons</taxon>
        <taxon>Gunneridae</taxon>
        <taxon>Pentapetalae</taxon>
        <taxon>rosids</taxon>
        <taxon>malvids</taxon>
        <taxon>Malvales</taxon>
        <taxon>Malvaceae</taxon>
        <taxon>Malvoideae</taxon>
        <taxon>Hibiscus</taxon>
    </lineage>
</organism>